<reference evidence="1" key="2">
    <citation type="submission" date="2019-01" db="UniProtKB">
        <authorList>
            <consortium name="EnsemblPlants"/>
        </authorList>
    </citation>
    <scope>IDENTIFICATION</scope>
    <source>
        <strain evidence="1">cv. Heinz 1706</strain>
    </source>
</reference>
<accession>A0A3Q7F315</accession>
<sequence>MAIWWFKKKRIVHPIQEDFFSEEDWNRFRRMILRRTINNRRRTTSRRIKVEPKLSRFWLESRGRLPPVQPVPVVEVQTEPCRSTTEAFERLLQNIHSSIAAGCSFIGLDPLLPLTHSEDRKLATFQLIRSRNVVSDNYAIRKKSSTEEKHVTMAQLVTDGEKPYFEDIEPPKANDQNPFDEMFHLNVGTLYEEDGARKVALGLGPAAFQQSYK</sequence>
<reference evidence="1" key="1">
    <citation type="journal article" date="2012" name="Nature">
        <title>The tomato genome sequence provides insights into fleshy fruit evolution.</title>
        <authorList>
            <consortium name="Tomato Genome Consortium"/>
        </authorList>
    </citation>
    <scope>NUCLEOTIDE SEQUENCE [LARGE SCALE GENOMIC DNA]</scope>
    <source>
        <strain evidence="1">cv. Heinz 1706</strain>
    </source>
</reference>
<organism evidence="1">
    <name type="scientific">Solanum lycopersicum</name>
    <name type="common">Tomato</name>
    <name type="synonym">Lycopersicon esculentum</name>
    <dbReference type="NCBI Taxonomy" id="4081"/>
    <lineage>
        <taxon>Eukaryota</taxon>
        <taxon>Viridiplantae</taxon>
        <taxon>Streptophyta</taxon>
        <taxon>Embryophyta</taxon>
        <taxon>Tracheophyta</taxon>
        <taxon>Spermatophyta</taxon>
        <taxon>Magnoliopsida</taxon>
        <taxon>eudicotyledons</taxon>
        <taxon>Gunneridae</taxon>
        <taxon>Pentapetalae</taxon>
        <taxon>asterids</taxon>
        <taxon>lamiids</taxon>
        <taxon>Solanales</taxon>
        <taxon>Solanaceae</taxon>
        <taxon>Solanoideae</taxon>
        <taxon>Solaneae</taxon>
        <taxon>Solanum</taxon>
        <taxon>Solanum subgen. Lycopersicon</taxon>
    </lineage>
</organism>
<dbReference type="Gramene" id="Solyc02g071660.3.1">
    <property type="protein sequence ID" value="Solyc02g071660.3.1"/>
    <property type="gene ID" value="Solyc02g071660.3"/>
</dbReference>
<keyword evidence="2" id="KW-1185">Reference proteome</keyword>
<evidence type="ECO:0000313" key="2">
    <source>
        <dbReference type="Proteomes" id="UP000004994"/>
    </source>
</evidence>
<proteinExistence type="predicted"/>
<name>A0A3Q7F315_SOLLC</name>
<dbReference type="EnsemblPlants" id="Solyc02g071660.3.1">
    <property type="protein sequence ID" value="Solyc02g071660.3.1"/>
    <property type="gene ID" value="Solyc02g071660.3"/>
</dbReference>
<evidence type="ECO:0000313" key="1">
    <source>
        <dbReference type="EnsemblPlants" id="Solyc02g071660.3.1"/>
    </source>
</evidence>
<dbReference type="AlphaFoldDB" id="A0A3Q7F315"/>
<protein>
    <submittedName>
        <fullName evidence="1">Uncharacterized protein</fullName>
    </submittedName>
</protein>
<dbReference type="InParanoid" id="A0A3Q7F315"/>
<dbReference type="Proteomes" id="UP000004994">
    <property type="component" value="Chromosome 2"/>
</dbReference>